<name>A0A7U2HWQ6_PHANO</name>
<proteinExistence type="predicted"/>
<protein>
    <submittedName>
        <fullName evidence="1">Uncharacterized protein</fullName>
    </submittedName>
</protein>
<dbReference type="Proteomes" id="UP000663193">
    <property type="component" value="Chromosome 3"/>
</dbReference>
<dbReference type="AlphaFoldDB" id="A0A7U2HWQ6"/>
<dbReference type="EMBL" id="CP069025">
    <property type="protein sequence ID" value="QRC93448.1"/>
    <property type="molecule type" value="Genomic_DNA"/>
</dbReference>
<dbReference type="VEuPathDB" id="FungiDB:JI435_403830"/>
<evidence type="ECO:0000313" key="1">
    <source>
        <dbReference type="EMBL" id="QRC93448.1"/>
    </source>
</evidence>
<sequence>MSFVHIPSINYYGSTVSPCANVALAHCLPLQKTIESLSDVISVTCTQRQRHTP</sequence>
<reference evidence="2" key="1">
    <citation type="journal article" date="2021" name="BMC Genomics">
        <title>Chromosome-level genome assembly and manually-curated proteome of model necrotroph Parastagonospora nodorum Sn15 reveals a genome-wide trove of candidate effector homologs, and redundancy of virulence-related functions within an accessory chromosome.</title>
        <authorList>
            <person name="Bertazzoni S."/>
            <person name="Jones D.A.B."/>
            <person name="Phan H.T."/>
            <person name="Tan K.-C."/>
            <person name="Hane J.K."/>
        </authorList>
    </citation>
    <scope>NUCLEOTIDE SEQUENCE [LARGE SCALE GENOMIC DNA]</scope>
    <source>
        <strain evidence="2">SN15 / ATCC MYA-4574 / FGSC 10173)</strain>
    </source>
</reference>
<organism evidence="1 2">
    <name type="scientific">Phaeosphaeria nodorum (strain SN15 / ATCC MYA-4574 / FGSC 10173)</name>
    <name type="common">Glume blotch fungus</name>
    <name type="synonym">Parastagonospora nodorum</name>
    <dbReference type="NCBI Taxonomy" id="321614"/>
    <lineage>
        <taxon>Eukaryota</taxon>
        <taxon>Fungi</taxon>
        <taxon>Dikarya</taxon>
        <taxon>Ascomycota</taxon>
        <taxon>Pezizomycotina</taxon>
        <taxon>Dothideomycetes</taxon>
        <taxon>Pleosporomycetidae</taxon>
        <taxon>Pleosporales</taxon>
        <taxon>Pleosporineae</taxon>
        <taxon>Phaeosphaeriaceae</taxon>
        <taxon>Parastagonospora</taxon>
    </lineage>
</organism>
<gene>
    <name evidence="1" type="ORF">JI435_403830</name>
</gene>
<accession>A0A7U2HWQ6</accession>
<evidence type="ECO:0000313" key="2">
    <source>
        <dbReference type="Proteomes" id="UP000663193"/>
    </source>
</evidence>
<keyword evidence="2" id="KW-1185">Reference proteome</keyword>